<feature type="compositionally biased region" description="Low complexity" evidence="1">
    <location>
        <begin position="453"/>
        <end position="473"/>
    </location>
</feature>
<evidence type="ECO:0000313" key="4">
    <source>
        <dbReference type="Proteomes" id="UP000619265"/>
    </source>
</evidence>
<dbReference type="Proteomes" id="UP000619265">
    <property type="component" value="Unassembled WGS sequence"/>
</dbReference>
<gene>
    <name evidence="3" type="ORF">F2P56_007367</name>
</gene>
<dbReference type="AlphaFoldDB" id="A0A833Y1E3"/>
<feature type="compositionally biased region" description="Polar residues" evidence="1">
    <location>
        <begin position="1072"/>
        <end position="1094"/>
    </location>
</feature>
<feature type="compositionally biased region" description="Low complexity" evidence="1">
    <location>
        <begin position="187"/>
        <end position="202"/>
    </location>
</feature>
<dbReference type="PANTHER" id="PTHR11439:SF450">
    <property type="entry name" value="REVERSE TRANSCRIPTASE TY1_COPIA-TYPE DOMAIN-CONTAINING PROTEIN"/>
    <property type="match status" value="1"/>
</dbReference>
<evidence type="ECO:0000259" key="2">
    <source>
        <dbReference type="Pfam" id="PF07727"/>
    </source>
</evidence>
<feature type="region of interest" description="Disordered" evidence="1">
    <location>
        <begin position="402"/>
        <end position="557"/>
    </location>
</feature>
<feature type="compositionally biased region" description="Polar residues" evidence="1">
    <location>
        <begin position="532"/>
        <end position="548"/>
    </location>
</feature>
<dbReference type="InterPro" id="IPR013103">
    <property type="entry name" value="RVT_2"/>
</dbReference>
<proteinExistence type="predicted"/>
<feature type="region of interest" description="Disordered" evidence="1">
    <location>
        <begin position="187"/>
        <end position="224"/>
    </location>
</feature>
<feature type="region of interest" description="Disordered" evidence="1">
    <location>
        <begin position="1106"/>
        <end position="1125"/>
    </location>
</feature>
<name>A0A833Y1E3_JUGRE</name>
<sequence length="1125" mass="123951">MVPFLKGHQLFHHVEGPCDVPLPRIDESENPEYVKWMLTDQIILSALNSSLTEQVLAQVLECSTSREVWTLLHSLFAAQSSAHIMQTQYQLATLKKGSESISSYFNKARTLAASMGAAGQPLSDSEFTVYLLAGLGTDFDSLVTSLTTRADPLSPHQIYSYLLNHESRLAHQTTTLLSANHLTAHVTTTKSSAPSSSTYSPSQRGRGGRNFRGKSGRGRGPSFFSQGRGPLCQVCHKPGHSALNCYFRFDHSYQAAPPSFSANITTTTPPSAHIHSWFPDTAATSHFTPDLTNLNMDSISYQGSDQVSIGDGSTMPIQHIGSANLHTNSGNFLLSQLLHDSHTKVVLLRGIVKDGLYVLDADSVSSSIPFQANIGERTSTDHWHTRLGHPSPRITNLTLRRFQLPDTGPPTGSIPTLPLISPSPINPTSSPSAPYSLQTDPTHSDLHIPANGPSPSSPLLSLNPSPSHSSPLSRAHEPSASFHESGDSAQPASPANPVASTQSLPHSQHPMVTRSKVNVHKPLLRLDGTVPWPSTHQSMSLTTSTHTSVPEEPTSYTEAKKFPEWRLAMQTEFHALLHNHTWDLVPPSASYNVLGPKWILKTKRNADGTLERRKARLVAKGFHQQPGVDYAETFSPVVKPTTIRVILSLAVSSNWSLQQLDIQNAFLHGELEEAVYMQQPTGFVHPEYPSHVCKLRKAIYGLKQAPRAWFSKLSNKLFSLGFQESKSDTSLFVYKNSSHVMFVLIYVDDIIVTGSDSNLISEFITALGTSFPVKHLGKLHYFLGIEICQNSQGLFLSQSKYILDLLQKTNMQNAKPVSTPMSVTTKLSAFDSSSFEDPLTYRSVVGSLQYLSFTRPDISFAVNKVCQYMHNPTNSHWQAVKRILRYLRLTSHLGLFLSKTSPCNISAFSDADWAGCPDDRKSTGGFCVFLGSNLVSWGSKKQPTIARSSTKAEYKAVANTTCEVLWIQSLLRELGIFLQDPPKLWCDNLGATYLTVNPILHARTKHVELDYHFVRDRVAAKTLTVSFLSSKDQLADILTKPLSTARFQFLRSSLTLHPVPLEAREAVKEIGHSQQYSTTQARHSTTPAWTTAEQSKAHCSRTTKAATAEQTTEQQKNILVKGQVS</sequence>
<dbReference type="Pfam" id="PF07727">
    <property type="entry name" value="RVT_2"/>
    <property type="match status" value="1"/>
</dbReference>
<accession>A0A833Y1E3</accession>
<protein>
    <recommendedName>
        <fullName evidence="2">Reverse transcriptase Ty1/copia-type domain-containing protein</fullName>
    </recommendedName>
</protein>
<feature type="compositionally biased region" description="Basic residues" evidence="1">
    <location>
        <begin position="206"/>
        <end position="217"/>
    </location>
</feature>
<evidence type="ECO:0000313" key="3">
    <source>
        <dbReference type="EMBL" id="KAF5475573.1"/>
    </source>
</evidence>
<reference evidence="3" key="2">
    <citation type="submission" date="2020-03" db="EMBL/GenBank/DDBJ databases">
        <title>Walnut 2.0.</title>
        <authorList>
            <person name="Marrano A."/>
            <person name="Britton M."/>
            <person name="Zimin A.V."/>
            <person name="Zaini P.A."/>
            <person name="Workman R."/>
            <person name="Puiu D."/>
            <person name="Bianco L."/>
            <person name="Allen B.J."/>
            <person name="Troggio M."/>
            <person name="Leslie C.A."/>
            <person name="Timp W."/>
            <person name="Dendekar A."/>
            <person name="Salzberg S.L."/>
            <person name="Neale D.B."/>
        </authorList>
    </citation>
    <scope>NUCLEOTIDE SEQUENCE</scope>
    <source>
        <tissue evidence="3">Leaves</tissue>
    </source>
</reference>
<feature type="compositionally biased region" description="Polar residues" evidence="1">
    <location>
        <begin position="487"/>
        <end position="506"/>
    </location>
</feature>
<dbReference type="CDD" id="cd09272">
    <property type="entry name" value="RNase_HI_RT_Ty1"/>
    <property type="match status" value="1"/>
</dbReference>
<comment type="caution">
    <text evidence="3">The sequence shown here is derived from an EMBL/GenBank/DDBJ whole genome shotgun (WGS) entry which is preliminary data.</text>
</comment>
<dbReference type="Gramene" id="Jr03_18830_p1">
    <property type="protein sequence ID" value="cds.Jr03_18830_p1"/>
    <property type="gene ID" value="Jr03_18830"/>
</dbReference>
<feature type="region of interest" description="Disordered" evidence="1">
    <location>
        <begin position="1072"/>
        <end position="1098"/>
    </location>
</feature>
<organism evidence="3 4">
    <name type="scientific">Juglans regia</name>
    <name type="common">English walnut</name>
    <dbReference type="NCBI Taxonomy" id="51240"/>
    <lineage>
        <taxon>Eukaryota</taxon>
        <taxon>Viridiplantae</taxon>
        <taxon>Streptophyta</taxon>
        <taxon>Embryophyta</taxon>
        <taxon>Tracheophyta</taxon>
        <taxon>Spermatophyta</taxon>
        <taxon>Magnoliopsida</taxon>
        <taxon>eudicotyledons</taxon>
        <taxon>Gunneridae</taxon>
        <taxon>Pentapetalae</taxon>
        <taxon>rosids</taxon>
        <taxon>fabids</taxon>
        <taxon>Fagales</taxon>
        <taxon>Juglandaceae</taxon>
        <taxon>Juglans</taxon>
    </lineage>
</organism>
<dbReference type="EMBL" id="LIHL02000003">
    <property type="protein sequence ID" value="KAF5475573.1"/>
    <property type="molecule type" value="Genomic_DNA"/>
</dbReference>
<dbReference type="Pfam" id="PF14223">
    <property type="entry name" value="Retrotran_gag_2"/>
    <property type="match status" value="1"/>
</dbReference>
<dbReference type="PANTHER" id="PTHR11439">
    <property type="entry name" value="GAG-POL-RELATED RETROTRANSPOSON"/>
    <property type="match status" value="1"/>
</dbReference>
<evidence type="ECO:0000256" key="1">
    <source>
        <dbReference type="SAM" id="MobiDB-lite"/>
    </source>
</evidence>
<reference evidence="3" key="1">
    <citation type="submission" date="2015-10" db="EMBL/GenBank/DDBJ databases">
        <authorList>
            <person name="Martinez-Garcia P.J."/>
            <person name="Crepeau M.W."/>
            <person name="Puiu D."/>
            <person name="Gonzalez-Ibeas D."/>
            <person name="Whalen J."/>
            <person name="Stevens K."/>
            <person name="Paul R."/>
            <person name="Butterfield T."/>
            <person name="Britton M."/>
            <person name="Reagan R."/>
            <person name="Chakraborty S."/>
            <person name="Walawage S.L."/>
            <person name="Vasquez-Gross H.A."/>
            <person name="Cardeno C."/>
            <person name="Famula R."/>
            <person name="Pratt K."/>
            <person name="Kuruganti S."/>
            <person name="Aradhya M.K."/>
            <person name="Leslie C.A."/>
            <person name="Dandekar A.M."/>
            <person name="Salzberg S.L."/>
            <person name="Wegrzyn J.L."/>
            <person name="Langley C.H."/>
            <person name="Neale D.B."/>
        </authorList>
    </citation>
    <scope>NUCLEOTIDE SEQUENCE</scope>
    <source>
        <tissue evidence="3">Leaves</tissue>
    </source>
</reference>
<feature type="compositionally biased region" description="Low complexity" evidence="1">
    <location>
        <begin position="1106"/>
        <end position="1116"/>
    </location>
</feature>
<feature type="compositionally biased region" description="Low complexity" evidence="1">
    <location>
        <begin position="413"/>
        <end position="432"/>
    </location>
</feature>
<dbReference type="SUPFAM" id="SSF56672">
    <property type="entry name" value="DNA/RNA polymerases"/>
    <property type="match status" value="1"/>
</dbReference>
<dbReference type="InterPro" id="IPR043502">
    <property type="entry name" value="DNA/RNA_pol_sf"/>
</dbReference>
<feature type="domain" description="Reverse transcriptase Ty1/copia-type" evidence="2">
    <location>
        <begin position="579"/>
        <end position="821"/>
    </location>
</feature>